<dbReference type="InterPro" id="IPR013324">
    <property type="entry name" value="RNA_pol_sigma_r3/r4-like"/>
</dbReference>
<proteinExistence type="predicted"/>
<name>A0A0C1R9Y9_9CLOT</name>
<dbReference type="SUPFAM" id="SSF88659">
    <property type="entry name" value="Sigma3 and sigma4 domains of RNA polymerase sigma factors"/>
    <property type="match status" value="1"/>
</dbReference>
<keyword evidence="2" id="KW-1185">Reference proteome</keyword>
<accession>A0A0C1R9Y9</accession>
<dbReference type="Gene3D" id="1.20.140.160">
    <property type="match status" value="1"/>
</dbReference>
<gene>
    <name evidence="1" type="ORF">U732_1110</name>
</gene>
<protein>
    <submittedName>
        <fullName evidence="1">Putative sigma factor</fullName>
    </submittedName>
</protein>
<dbReference type="AlphaFoldDB" id="A0A0C1R9Y9"/>
<organism evidence="1 2">
    <name type="scientific">Clostridium argentinense CDC 2741</name>
    <dbReference type="NCBI Taxonomy" id="1418104"/>
    <lineage>
        <taxon>Bacteria</taxon>
        <taxon>Bacillati</taxon>
        <taxon>Bacillota</taxon>
        <taxon>Clostridia</taxon>
        <taxon>Eubacteriales</taxon>
        <taxon>Clostridiaceae</taxon>
        <taxon>Clostridium</taxon>
    </lineage>
</organism>
<evidence type="ECO:0000313" key="2">
    <source>
        <dbReference type="Proteomes" id="UP000031366"/>
    </source>
</evidence>
<dbReference type="RefSeq" id="WP_039631883.1">
    <property type="nucleotide sequence ID" value="NZ_AYSO01000015.1"/>
</dbReference>
<reference evidence="1 2" key="1">
    <citation type="journal article" date="2015" name="Infect. Genet. Evol.">
        <title>Genomic sequences of six botulinum neurotoxin-producing strains representing three clostridial species illustrate the mobility and diversity of botulinum neurotoxin genes.</title>
        <authorList>
            <person name="Smith T.J."/>
            <person name="Hill K.K."/>
            <person name="Xie G."/>
            <person name="Foley B.T."/>
            <person name="Williamson C.H."/>
            <person name="Foster J.T."/>
            <person name="Johnson S.L."/>
            <person name="Chertkov O."/>
            <person name="Teshima H."/>
            <person name="Gibbons H.S."/>
            <person name="Johnsky L.A."/>
            <person name="Karavis M.A."/>
            <person name="Smith L.A."/>
        </authorList>
    </citation>
    <scope>NUCLEOTIDE SEQUENCE [LARGE SCALE GENOMIC DNA]</scope>
    <source>
        <strain evidence="1 2">CDC 2741</strain>
    </source>
</reference>
<evidence type="ECO:0000313" key="1">
    <source>
        <dbReference type="EMBL" id="KIE47261.1"/>
    </source>
</evidence>
<sequence length="140" mass="16598">MDLYKKTEQLLNSYVEMEVEIENSLLEIGEIRNDNDIRAINFNEKSSKTNKVNKDVENRVVNKEDRINYYLNIINKNKTIIKKIENSTKVLTQLEKDVIELKYFHNPILSRKEISRKIQLTPAAIDKIKIRAIQKMMKFL</sequence>
<dbReference type="Proteomes" id="UP000031366">
    <property type="component" value="Unassembled WGS sequence"/>
</dbReference>
<comment type="caution">
    <text evidence="1">The sequence shown here is derived from an EMBL/GenBank/DDBJ whole genome shotgun (WGS) entry which is preliminary data.</text>
</comment>
<dbReference type="EMBL" id="AYSO01000015">
    <property type="protein sequence ID" value="KIE47261.1"/>
    <property type="molecule type" value="Genomic_DNA"/>
</dbReference>
<dbReference type="STRING" id="29341.RSJ17_14635"/>